<accession>A0A3B1DAU6</accession>
<dbReference type="EMBL" id="UOGL01000389">
    <property type="protein sequence ID" value="VAX39966.1"/>
    <property type="molecule type" value="Genomic_DNA"/>
</dbReference>
<sequence>MKKIGKIAETDGNLSAAFFFVKINSPHLNTGGCKKIVCGCPVPFFSPCKRHIHDKCTKILTADPLQFIRKMFIVLNLAVIQNHQGNSDTEILRVLTRFH</sequence>
<proteinExistence type="predicted"/>
<evidence type="ECO:0000313" key="1">
    <source>
        <dbReference type="EMBL" id="VAX39966.1"/>
    </source>
</evidence>
<gene>
    <name evidence="1" type="ORF">MNBD_PLANCTO02-1914</name>
</gene>
<protein>
    <submittedName>
        <fullName evidence="1">Uncharacterized protein</fullName>
    </submittedName>
</protein>
<name>A0A3B1DAU6_9ZZZZ</name>
<reference evidence="1" key="1">
    <citation type="submission" date="2018-06" db="EMBL/GenBank/DDBJ databases">
        <authorList>
            <person name="Zhirakovskaya E."/>
        </authorList>
    </citation>
    <scope>NUCLEOTIDE SEQUENCE</scope>
</reference>
<dbReference type="AlphaFoldDB" id="A0A3B1DAU6"/>
<organism evidence="1">
    <name type="scientific">hydrothermal vent metagenome</name>
    <dbReference type="NCBI Taxonomy" id="652676"/>
    <lineage>
        <taxon>unclassified sequences</taxon>
        <taxon>metagenomes</taxon>
        <taxon>ecological metagenomes</taxon>
    </lineage>
</organism>